<dbReference type="AlphaFoldDB" id="A0A974Y3Z1"/>
<evidence type="ECO:0000259" key="1">
    <source>
        <dbReference type="SMART" id="SM00933"/>
    </source>
</evidence>
<dbReference type="KEGG" id="aaut:ACETAC_05370"/>
<protein>
    <submittedName>
        <fullName evidence="2">DNA double-strand break repair nuclease NurA</fullName>
    </submittedName>
</protein>
<dbReference type="RefSeq" id="WP_284679041.1">
    <property type="nucleotide sequence ID" value="NZ_CP060096.1"/>
</dbReference>
<evidence type="ECO:0000313" key="2">
    <source>
        <dbReference type="EMBL" id="QSZ26377.1"/>
    </source>
</evidence>
<dbReference type="SMART" id="SM00933">
    <property type="entry name" value="NurA"/>
    <property type="match status" value="1"/>
</dbReference>
<name>A0A974Y3Z1_9THEO</name>
<dbReference type="Proteomes" id="UP000671913">
    <property type="component" value="Chromosome"/>
</dbReference>
<accession>A0A974Y3Z1</accession>
<evidence type="ECO:0000313" key="3">
    <source>
        <dbReference type="Proteomes" id="UP000671913"/>
    </source>
</evidence>
<gene>
    <name evidence="2" type="ORF">ACETAC_05370</name>
</gene>
<organism evidence="2 3">
    <name type="scientific">Aceticella autotrophica</name>
    <dbReference type="NCBI Taxonomy" id="2755338"/>
    <lineage>
        <taxon>Bacteria</taxon>
        <taxon>Bacillati</taxon>
        <taxon>Bacillota</taxon>
        <taxon>Clostridia</taxon>
        <taxon>Thermoanaerobacterales</taxon>
        <taxon>Thermoanaerobacteraceae</taxon>
        <taxon>Aceticella</taxon>
    </lineage>
</organism>
<feature type="domain" description="NurA" evidence="1">
    <location>
        <begin position="79"/>
        <end position="351"/>
    </location>
</feature>
<keyword evidence="3" id="KW-1185">Reference proteome</keyword>
<dbReference type="Pfam" id="PF09376">
    <property type="entry name" value="NurA"/>
    <property type="match status" value="1"/>
</dbReference>
<proteinExistence type="predicted"/>
<sequence length="388" mass="44573">MLNRSKLMPMIYELVNNDKNFLNNIKKYLHNAFEEYKKIQGNEEELIKKIKDSNTSWLTAIPIENFSSIKPLPSVPVNYSVLAVDGSQIMPDHHEIRICYLINIGYVILSYGQNSYATMNSIPTLFYKEEELYKDTNGYKTFITQKDLSFKRTIMEYNKIFECISELDKDISMAFIDGTLIEWMVQGDENESIIISSILKTFNKAKELNIPLVGYLSSPKSNDFINMLRVCICPSKAVNCNTCSYLKSGNNLPCNKISKINDSDLFSIILKDGERSPMFLSTSHILERYGEHKIAFFYMNTGSEISRIEIPFWVTEKSELVDFIHAACYDQAKKGKGYPISLQEAHEQAVVSGNDREMFYNMLSNICVKNGIKMSRSYKSQRKRSGIL</sequence>
<reference evidence="2" key="1">
    <citation type="submission" date="2020-08" db="EMBL/GenBank/DDBJ databases">
        <title>Genomic insights into the carbon and energy metabolism of the first obligate autotrophic acetogenic bacterium Aceticella autotrophica gen. nov., sp. nov.</title>
        <authorList>
            <person name="Toshchakov S.V."/>
            <person name="Elcheninov A.G."/>
            <person name="Kublanov I.V."/>
            <person name="Frolov E.N."/>
            <person name="Lebedinsky A.V."/>
        </authorList>
    </citation>
    <scope>NUCLEOTIDE SEQUENCE</scope>
    <source>
        <strain evidence="2">3443-3Ac</strain>
    </source>
</reference>
<dbReference type="InterPro" id="IPR018977">
    <property type="entry name" value="NurA_domain"/>
</dbReference>
<dbReference type="EMBL" id="CP060096">
    <property type="protein sequence ID" value="QSZ26377.1"/>
    <property type="molecule type" value="Genomic_DNA"/>
</dbReference>